<evidence type="ECO:0000313" key="7">
    <source>
        <dbReference type="EMBL" id="RTE06457.1"/>
    </source>
</evidence>
<dbReference type="CDD" id="cd17536">
    <property type="entry name" value="REC_YesN-like"/>
    <property type="match status" value="1"/>
</dbReference>
<dbReference type="PANTHER" id="PTHR43280:SF2">
    <property type="entry name" value="HTH-TYPE TRANSCRIPTIONAL REGULATOR EXSA"/>
    <property type="match status" value="1"/>
</dbReference>
<evidence type="ECO:0000313" key="8">
    <source>
        <dbReference type="Proteomes" id="UP000276128"/>
    </source>
</evidence>
<organism evidence="7 8">
    <name type="scientific">Paenibacillus whitsoniae</name>
    <dbReference type="NCBI Taxonomy" id="2496558"/>
    <lineage>
        <taxon>Bacteria</taxon>
        <taxon>Bacillati</taxon>
        <taxon>Bacillota</taxon>
        <taxon>Bacilli</taxon>
        <taxon>Bacillales</taxon>
        <taxon>Paenibacillaceae</taxon>
        <taxon>Paenibacillus</taxon>
    </lineage>
</organism>
<evidence type="ECO:0000256" key="2">
    <source>
        <dbReference type="ARBA" id="ARBA00023125"/>
    </source>
</evidence>
<protein>
    <submittedName>
        <fullName evidence="7">Helix-turn-helix domain-containing protein</fullName>
    </submittedName>
</protein>
<gene>
    <name evidence="7" type="ORF">EJQ19_23015</name>
</gene>
<dbReference type="InterPro" id="IPR001789">
    <property type="entry name" value="Sig_transdc_resp-reg_receiver"/>
</dbReference>
<dbReference type="InterPro" id="IPR018060">
    <property type="entry name" value="HTH_AraC"/>
</dbReference>
<keyword evidence="3" id="KW-0804">Transcription</keyword>
<accession>A0A430J8J7</accession>
<dbReference type="SUPFAM" id="SSF46689">
    <property type="entry name" value="Homeodomain-like"/>
    <property type="match status" value="2"/>
</dbReference>
<dbReference type="GO" id="GO:0000160">
    <property type="term" value="P:phosphorelay signal transduction system"/>
    <property type="evidence" value="ECO:0007669"/>
    <property type="project" value="InterPro"/>
</dbReference>
<dbReference type="InterPro" id="IPR009057">
    <property type="entry name" value="Homeodomain-like_sf"/>
</dbReference>
<evidence type="ECO:0000259" key="5">
    <source>
        <dbReference type="PROSITE" id="PS01124"/>
    </source>
</evidence>
<dbReference type="PROSITE" id="PS50110">
    <property type="entry name" value="RESPONSE_REGULATORY"/>
    <property type="match status" value="1"/>
</dbReference>
<dbReference type="Pfam" id="PF12833">
    <property type="entry name" value="HTH_18"/>
    <property type="match status" value="1"/>
</dbReference>
<proteinExistence type="predicted"/>
<dbReference type="InterPro" id="IPR020449">
    <property type="entry name" value="Tscrpt_reg_AraC-type_HTH"/>
</dbReference>
<dbReference type="Gene3D" id="1.10.10.60">
    <property type="entry name" value="Homeodomain-like"/>
    <property type="match status" value="2"/>
</dbReference>
<dbReference type="SMART" id="SM00342">
    <property type="entry name" value="HTH_ARAC"/>
    <property type="match status" value="1"/>
</dbReference>
<dbReference type="Gene3D" id="3.40.50.2300">
    <property type="match status" value="1"/>
</dbReference>
<dbReference type="SUPFAM" id="SSF52172">
    <property type="entry name" value="CheY-like"/>
    <property type="match status" value="1"/>
</dbReference>
<dbReference type="InterPro" id="IPR011006">
    <property type="entry name" value="CheY-like_superfamily"/>
</dbReference>
<dbReference type="PRINTS" id="PR00032">
    <property type="entry name" value="HTHARAC"/>
</dbReference>
<dbReference type="PROSITE" id="PS00041">
    <property type="entry name" value="HTH_ARAC_FAMILY_1"/>
    <property type="match status" value="1"/>
</dbReference>
<dbReference type="PROSITE" id="PS01124">
    <property type="entry name" value="HTH_ARAC_FAMILY_2"/>
    <property type="match status" value="1"/>
</dbReference>
<evidence type="ECO:0000256" key="1">
    <source>
        <dbReference type="ARBA" id="ARBA00023015"/>
    </source>
</evidence>
<dbReference type="PANTHER" id="PTHR43280">
    <property type="entry name" value="ARAC-FAMILY TRANSCRIPTIONAL REGULATOR"/>
    <property type="match status" value="1"/>
</dbReference>
<dbReference type="AlphaFoldDB" id="A0A430J8J7"/>
<dbReference type="OrthoDB" id="1973584at2"/>
<keyword evidence="2" id="KW-0238">DNA-binding</keyword>
<keyword evidence="8" id="KW-1185">Reference proteome</keyword>
<dbReference type="SMART" id="SM00448">
    <property type="entry name" value="REC"/>
    <property type="match status" value="1"/>
</dbReference>
<dbReference type="GO" id="GO:0003700">
    <property type="term" value="F:DNA-binding transcription factor activity"/>
    <property type="evidence" value="ECO:0007669"/>
    <property type="project" value="InterPro"/>
</dbReference>
<keyword evidence="4" id="KW-0597">Phosphoprotein</keyword>
<reference evidence="7 8" key="1">
    <citation type="submission" date="2018-12" db="EMBL/GenBank/DDBJ databases">
        <title>Bacillus ochoae sp. nov., Paenibacillus whitsoniae sp. nov., Paenibacillus spiritus sp. nov. Isolated from the Mars Exploration Rover during spacecraft assembly.</title>
        <authorList>
            <person name="Seuylemezian A."/>
            <person name="Vaishampayan P."/>
        </authorList>
    </citation>
    <scope>NUCLEOTIDE SEQUENCE [LARGE SCALE GENOMIC DNA]</scope>
    <source>
        <strain evidence="7 8">MER 54</strain>
    </source>
</reference>
<dbReference type="EMBL" id="RXHU01000074">
    <property type="protein sequence ID" value="RTE06457.1"/>
    <property type="molecule type" value="Genomic_DNA"/>
</dbReference>
<evidence type="ECO:0000256" key="3">
    <source>
        <dbReference type="ARBA" id="ARBA00023163"/>
    </source>
</evidence>
<sequence length="545" mass="61905">MRQGQSRRIYMYKVLIIDDEEWIGQGVKAKLERANVGGVTQIEVAGGGLQGMEMALNLQPHVIITDIRMPDVDGIQVIQELSKSLPRTKFIMLSGYGDYPYVREAFKYGAQDYLLKPAASDELGKQVETAIAGIELDQLEDRLANQNRTDAKALLAARLPLFIHGAKRNRHEAAEPSSAQEAASGVKRSDSLLSLETYFEHPNFVMAMLSFGDMTFSEEHLESVQDCMQSLVDAEEMEAHLRHIAFHDRQGDVCLVFNYTATALSLETLVNLLSQTVAMLRKGKDKSPVASVSQTGRGIDDLPRLYKQAQQAMSERILRQSCDVIQTIVPPGQTGTWLPAKKEVEELKQAAESLYVEQIHAWVDRHLRDELRPKMSLEQLKAIYDVVLSEIHRHVHDRFLLDEGERAAAFNTFHTLDELRHYLKSYATDTKQLISEQSALGDTVITVAEAIVREHYNRDLQLAEVANRVSMNYSYFSKLFKERTGLTFTAYLIKVRMEEAKRLLKDPILRINEISEKVGYGNLYHFSRAFKNYFGISPKEYRKTL</sequence>
<dbReference type="Pfam" id="PF00072">
    <property type="entry name" value="Response_reg"/>
    <property type="match status" value="1"/>
</dbReference>
<keyword evidence="1" id="KW-0805">Transcription regulation</keyword>
<comment type="caution">
    <text evidence="7">The sequence shown here is derived from an EMBL/GenBank/DDBJ whole genome shotgun (WGS) entry which is preliminary data.</text>
</comment>
<feature type="domain" description="Response regulatory" evidence="6">
    <location>
        <begin position="13"/>
        <end position="131"/>
    </location>
</feature>
<feature type="modified residue" description="4-aspartylphosphate" evidence="4">
    <location>
        <position position="66"/>
    </location>
</feature>
<name>A0A430J8J7_9BACL</name>
<evidence type="ECO:0000256" key="4">
    <source>
        <dbReference type="PROSITE-ProRule" id="PRU00169"/>
    </source>
</evidence>
<dbReference type="GO" id="GO:0043565">
    <property type="term" value="F:sequence-specific DNA binding"/>
    <property type="evidence" value="ECO:0007669"/>
    <property type="project" value="InterPro"/>
</dbReference>
<dbReference type="InterPro" id="IPR018062">
    <property type="entry name" value="HTH_AraC-typ_CS"/>
</dbReference>
<feature type="domain" description="HTH araC/xylS-type" evidence="5">
    <location>
        <begin position="446"/>
        <end position="544"/>
    </location>
</feature>
<dbReference type="Proteomes" id="UP000276128">
    <property type="component" value="Unassembled WGS sequence"/>
</dbReference>
<evidence type="ECO:0000259" key="6">
    <source>
        <dbReference type="PROSITE" id="PS50110"/>
    </source>
</evidence>